<protein>
    <submittedName>
        <fullName evidence="3">Uncharacterized protein</fullName>
    </submittedName>
</protein>
<evidence type="ECO:0000256" key="1">
    <source>
        <dbReference type="SAM" id="MobiDB-lite"/>
    </source>
</evidence>
<dbReference type="EMBL" id="FXZI01000004">
    <property type="protein sequence ID" value="SMX86192.1"/>
    <property type="molecule type" value="Genomic_DNA"/>
</dbReference>
<organism evidence="3 4">
    <name type="scientific">Brevibacterium aurantiacum</name>
    <dbReference type="NCBI Taxonomy" id="273384"/>
    <lineage>
        <taxon>Bacteria</taxon>
        <taxon>Bacillati</taxon>
        <taxon>Actinomycetota</taxon>
        <taxon>Actinomycetes</taxon>
        <taxon>Micrococcales</taxon>
        <taxon>Brevibacteriaceae</taxon>
        <taxon>Brevibacterium</taxon>
    </lineage>
</organism>
<feature type="region of interest" description="Disordered" evidence="1">
    <location>
        <begin position="146"/>
        <end position="172"/>
    </location>
</feature>
<keyword evidence="2" id="KW-1133">Transmembrane helix</keyword>
<evidence type="ECO:0000256" key="2">
    <source>
        <dbReference type="SAM" id="Phobius"/>
    </source>
</evidence>
<feature type="region of interest" description="Disordered" evidence="1">
    <location>
        <begin position="203"/>
        <end position="228"/>
    </location>
</feature>
<feature type="transmembrane region" description="Helical" evidence="2">
    <location>
        <begin position="24"/>
        <end position="45"/>
    </location>
</feature>
<evidence type="ECO:0000313" key="3">
    <source>
        <dbReference type="EMBL" id="SMX86192.1"/>
    </source>
</evidence>
<keyword evidence="2" id="KW-0472">Membrane</keyword>
<proteinExistence type="predicted"/>
<reference evidence="3 4" key="1">
    <citation type="submission" date="2017-03" db="EMBL/GenBank/DDBJ databases">
        <authorList>
            <person name="Afonso C.L."/>
            <person name="Miller P.J."/>
            <person name="Scott M.A."/>
            <person name="Spackman E."/>
            <person name="Goraichik I."/>
            <person name="Dimitrov K.M."/>
            <person name="Suarez D.L."/>
            <person name="Swayne D.E."/>
        </authorList>
    </citation>
    <scope>NUCLEOTIDE SEQUENCE [LARGE SCALE GENOMIC DNA]</scope>
    <source>
        <strain evidence="4">8(6)</strain>
    </source>
</reference>
<dbReference type="RefSeq" id="WP_101556787.1">
    <property type="nucleotide sequence ID" value="NZ_FXZI01000004.1"/>
</dbReference>
<gene>
    <name evidence="3" type="ORF">BAURA86_01643</name>
</gene>
<evidence type="ECO:0000313" key="4">
    <source>
        <dbReference type="Proteomes" id="UP000234300"/>
    </source>
</evidence>
<feature type="transmembrane region" description="Helical" evidence="2">
    <location>
        <begin position="177"/>
        <end position="195"/>
    </location>
</feature>
<sequence>MKRSTRALATGAAIAARPRGLRRLFGALLILVLVLVLGLTFLALVGKRAGRSDDPLPCTPETTAVKFTPDNTPTSVQETVAEAVKASGRSVELTDYGEGVRPDLVVSWWPTSEDNPPNFQGRTLRLEVEPTIKEVTAALDEKLASCEGDETATGEKSSSDHPSPKVSGQRVTWSSPVTWIGAAVIVWWLGGPWLVRMTGRGIRRARSRRAPRDEPQTGGAPKTEGVLR</sequence>
<name>A0A2H1JG98_BREAU</name>
<accession>A0A2H1JG98</accession>
<dbReference type="Proteomes" id="UP000234300">
    <property type="component" value="Unassembled WGS sequence"/>
</dbReference>
<dbReference type="AlphaFoldDB" id="A0A2H1JG98"/>
<keyword evidence="2" id="KW-0812">Transmembrane</keyword>
<feature type="region of interest" description="Disordered" evidence="1">
    <location>
        <begin position="52"/>
        <end position="74"/>
    </location>
</feature>